<dbReference type="EMBL" id="BTRK01000002">
    <property type="protein sequence ID" value="GMR35330.1"/>
    <property type="molecule type" value="Genomic_DNA"/>
</dbReference>
<keyword evidence="3" id="KW-1185">Reference proteome</keyword>
<dbReference type="Proteomes" id="UP001328107">
    <property type="component" value="Unassembled WGS sequence"/>
</dbReference>
<feature type="region of interest" description="Disordered" evidence="1">
    <location>
        <begin position="40"/>
        <end position="62"/>
    </location>
</feature>
<name>A0AAN5C956_9BILA</name>
<feature type="region of interest" description="Disordered" evidence="1">
    <location>
        <begin position="84"/>
        <end position="159"/>
    </location>
</feature>
<accession>A0AAN5C956</accession>
<comment type="caution">
    <text evidence="2">The sequence shown here is derived from an EMBL/GenBank/DDBJ whole genome shotgun (WGS) entry which is preliminary data.</text>
</comment>
<dbReference type="AlphaFoldDB" id="A0AAN5C956"/>
<evidence type="ECO:0000256" key="1">
    <source>
        <dbReference type="SAM" id="MobiDB-lite"/>
    </source>
</evidence>
<gene>
    <name evidence="2" type="ORF">PMAYCL1PPCAC_05525</name>
</gene>
<protein>
    <submittedName>
        <fullName evidence="2">Uncharacterized protein</fullName>
    </submittedName>
</protein>
<reference evidence="3" key="1">
    <citation type="submission" date="2022-10" db="EMBL/GenBank/DDBJ databases">
        <title>Genome assembly of Pristionchus species.</title>
        <authorList>
            <person name="Yoshida K."/>
            <person name="Sommer R.J."/>
        </authorList>
    </citation>
    <scope>NUCLEOTIDE SEQUENCE [LARGE SCALE GENOMIC DNA]</scope>
    <source>
        <strain evidence="3">RS5460</strain>
    </source>
</reference>
<feature type="compositionally biased region" description="Basic and acidic residues" evidence="1">
    <location>
        <begin position="121"/>
        <end position="143"/>
    </location>
</feature>
<proteinExistence type="predicted"/>
<feature type="compositionally biased region" description="Polar residues" evidence="1">
    <location>
        <begin position="99"/>
        <end position="119"/>
    </location>
</feature>
<sequence length="159" mass="17229">VPTSIFNSAQDISSESLPGSETSVQLAEMGGMRWRRTIAKYPAKEEEQPFDEDEIDKESPSPSKAIIGLSLCMLIIGGTIGWMCSGKSNEKKPEPTNPQPSTTTVDVQPAKSTASSSLSDVMEKVEKEVKAKDQLYDRNDKPIDTPPTFSYAPGDFGLG</sequence>
<organism evidence="2 3">
    <name type="scientific">Pristionchus mayeri</name>
    <dbReference type="NCBI Taxonomy" id="1317129"/>
    <lineage>
        <taxon>Eukaryota</taxon>
        <taxon>Metazoa</taxon>
        <taxon>Ecdysozoa</taxon>
        <taxon>Nematoda</taxon>
        <taxon>Chromadorea</taxon>
        <taxon>Rhabditida</taxon>
        <taxon>Rhabditina</taxon>
        <taxon>Diplogasteromorpha</taxon>
        <taxon>Diplogasteroidea</taxon>
        <taxon>Neodiplogasteridae</taxon>
        <taxon>Pristionchus</taxon>
    </lineage>
</organism>
<evidence type="ECO:0000313" key="2">
    <source>
        <dbReference type="EMBL" id="GMR35330.1"/>
    </source>
</evidence>
<evidence type="ECO:0000313" key="3">
    <source>
        <dbReference type="Proteomes" id="UP001328107"/>
    </source>
</evidence>
<feature type="region of interest" description="Disordered" evidence="1">
    <location>
        <begin position="1"/>
        <end position="24"/>
    </location>
</feature>
<feature type="non-terminal residue" evidence="2">
    <location>
        <position position="1"/>
    </location>
</feature>